<evidence type="ECO:0000256" key="8">
    <source>
        <dbReference type="SAM" id="Phobius"/>
    </source>
</evidence>
<dbReference type="AlphaFoldDB" id="A0A3D8YC40"/>
<accession>A0A3D8YC40</accession>
<evidence type="ECO:0000313" key="10">
    <source>
        <dbReference type="EMBL" id="REA61700.1"/>
    </source>
</evidence>
<evidence type="ECO:0000256" key="4">
    <source>
        <dbReference type="ARBA" id="ARBA00022679"/>
    </source>
</evidence>
<comment type="caution">
    <text evidence="10">The sequence shown here is derived from an EMBL/GenBank/DDBJ whole genome shotgun (WGS) entry which is preliminary data.</text>
</comment>
<feature type="transmembrane region" description="Helical" evidence="8">
    <location>
        <begin position="433"/>
        <end position="451"/>
    </location>
</feature>
<protein>
    <recommendedName>
        <fullName evidence="9">Glycosyltransferase RgtA/B/C/D-like domain-containing protein</fullName>
    </recommendedName>
</protein>
<keyword evidence="6 8" id="KW-1133">Transmembrane helix</keyword>
<reference evidence="10 11" key="1">
    <citation type="submission" date="2018-07" db="EMBL/GenBank/DDBJ databases">
        <title>Dyadobacter roseus sp. nov., isolated from rose rhizosphere soil.</title>
        <authorList>
            <person name="Chen L."/>
        </authorList>
    </citation>
    <scope>NUCLEOTIDE SEQUENCE [LARGE SCALE GENOMIC DNA]</scope>
    <source>
        <strain evidence="10 11">RS19</strain>
    </source>
</reference>
<evidence type="ECO:0000256" key="5">
    <source>
        <dbReference type="ARBA" id="ARBA00022692"/>
    </source>
</evidence>
<comment type="subcellular location">
    <subcellularLocation>
        <location evidence="1">Cell membrane</location>
        <topology evidence="1">Multi-pass membrane protein</topology>
    </subcellularLocation>
</comment>
<dbReference type="GO" id="GO:0016763">
    <property type="term" value="F:pentosyltransferase activity"/>
    <property type="evidence" value="ECO:0007669"/>
    <property type="project" value="TreeGrafter"/>
</dbReference>
<feature type="transmembrane region" description="Helical" evidence="8">
    <location>
        <begin position="489"/>
        <end position="508"/>
    </location>
</feature>
<evidence type="ECO:0000313" key="11">
    <source>
        <dbReference type="Proteomes" id="UP000256373"/>
    </source>
</evidence>
<feature type="transmembrane region" description="Helical" evidence="8">
    <location>
        <begin position="355"/>
        <end position="371"/>
    </location>
</feature>
<dbReference type="Proteomes" id="UP000256373">
    <property type="component" value="Unassembled WGS sequence"/>
</dbReference>
<dbReference type="RefSeq" id="WP_115831153.1">
    <property type="nucleotide sequence ID" value="NZ_QNUL01000007.1"/>
</dbReference>
<evidence type="ECO:0000256" key="3">
    <source>
        <dbReference type="ARBA" id="ARBA00022676"/>
    </source>
</evidence>
<feature type="transmembrane region" description="Helical" evidence="8">
    <location>
        <begin position="377"/>
        <end position="397"/>
    </location>
</feature>
<dbReference type="PANTHER" id="PTHR33908">
    <property type="entry name" value="MANNOSYLTRANSFERASE YKCB-RELATED"/>
    <property type="match status" value="1"/>
</dbReference>
<feature type="transmembrane region" description="Helical" evidence="8">
    <location>
        <begin position="172"/>
        <end position="191"/>
    </location>
</feature>
<gene>
    <name evidence="10" type="ORF">DSL64_11420</name>
</gene>
<proteinExistence type="predicted"/>
<dbReference type="InterPro" id="IPR038731">
    <property type="entry name" value="RgtA/B/C-like"/>
</dbReference>
<feature type="transmembrane region" description="Helical" evidence="8">
    <location>
        <begin position="12"/>
        <end position="29"/>
    </location>
</feature>
<evidence type="ECO:0000259" key="9">
    <source>
        <dbReference type="Pfam" id="PF13231"/>
    </source>
</evidence>
<name>A0A3D8YC40_9BACT</name>
<feature type="transmembrane region" description="Helical" evidence="8">
    <location>
        <begin position="227"/>
        <end position="260"/>
    </location>
</feature>
<evidence type="ECO:0000256" key="7">
    <source>
        <dbReference type="ARBA" id="ARBA00023136"/>
    </source>
</evidence>
<feature type="transmembrane region" description="Helical" evidence="8">
    <location>
        <begin position="197"/>
        <end position="215"/>
    </location>
</feature>
<keyword evidence="11" id="KW-1185">Reference proteome</keyword>
<evidence type="ECO:0000256" key="1">
    <source>
        <dbReference type="ARBA" id="ARBA00004651"/>
    </source>
</evidence>
<dbReference type="PANTHER" id="PTHR33908:SF3">
    <property type="entry name" value="UNDECAPRENYL PHOSPHATE-ALPHA-4-AMINO-4-DEOXY-L-ARABINOSE ARABINOSYL TRANSFERASE"/>
    <property type="match status" value="1"/>
</dbReference>
<feature type="transmembrane region" description="Helical" evidence="8">
    <location>
        <begin position="266"/>
        <end position="285"/>
    </location>
</feature>
<keyword evidence="3" id="KW-0328">Glycosyltransferase</keyword>
<feature type="transmembrane region" description="Helical" evidence="8">
    <location>
        <begin position="144"/>
        <end position="165"/>
    </location>
</feature>
<feature type="transmembrane region" description="Helical" evidence="8">
    <location>
        <begin position="463"/>
        <end position="483"/>
    </location>
</feature>
<evidence type="ECO:0000256" key="6">
    <source>
        <dbReference type="ARBA" id="ARBA00022989"/>
    </source>
</evidence>
<dbReference type="GO" id="GO:0010041">
    <property type="term" value="P:response to iron(III) ion"/>
    <property type="evidence" value="ECO:0007669"/>
    <property type="project" value="TreeGrafter"/>
</dbReference>
<evidence type="ECO:0000256" key="2">
    <source>
        <dbReference type="ARBA" id="ARBA00022475"/>
    </source>
</evidence>
<keyword evidence="7 8" id="KW-0472">Membrane</keyword>
<dbReference type="GO" id="GO:0005886">
    <property type="term" value="C:plasma membrane"/>
    <property type="evidence" value="ECO:0007669"/>
    <property type="project" value="UniProtKB-SubCell"/>
</dbReference>
<organism evidence="10 11">
    <name type="scientific">Dyadobacter luteus</name>
    <dbReference type="NCBI Taxonomy" id="2259619"/>
    <lineage>
        <taxon>Bacteria</taxon>
        <taxon>Pseudomonadati</taxon>
        <taxon>Bacteroidota</taxon>
        <taxon>Cytophagia</taxon>
        <taxon>Cytophagales</taxon>
        <taxon>Spirosomataceae</taxon>
        <taxon>Dyadobacter</taxon>
    </lineage>
</organism>
<dbReference type="GO" id="GO:0009103">
    <property type="term" value="P:lipopolysaccharide biosynthetic process"/>
    <property type="evidence" value="ECO:0007669"/>
    <property type="project" value="UniProtKB-ARBA"/>
</dbReference>
<dbReference type="OrthoDB" id="1467253at2"/>
<dbReference type="InterPro" id="IPR050297">
    <property type="entry name" value="LipidA_mod_glycosyltrf_83"/>
</dbReference>
<feature type="domain" description="Glycosyltransferase RgtA/B/C/D-like" evidence="9">
    <location>
        <begin position="125"/>
        <end position="282"/>
    </location>
</feature>
<dbReference type="Pfam" id="PF13231">
    <property type="entry name" value="PMT_2"/>
    <property type="match status" value="1"/>
</dbReference>
<keyword evidence="5 8" id="KW-0812">Transmembrane</keyword>
<dbReference type="EMBL" id="QNUL01000007">
    <property type="protein sequence ID" value="REA61700.1"/>
    <property type="molecule type" value="Genomic_DNA"/>
</dbReference>
<keyword evidence="4" id="KW-0808">Transferase</keyword>
<sequence>MIHTTRKNSAKTLLILIVILIAGAALRLHRLDTYSVFFDEKSTLVVSQGIVLEGANQKEVFAIRKLSVPEFWKAPELKYRSSPIITSLTYTETYSPKTFTPKEFWAPKTLADYYEAMTRSDIGNSPFYYLVLHSWMEITGMSDFSIRLLSVIFSLGIIGLTFLFARRFFDDTTALIASGIVAIEPFFIAYSHQARNYSLTFFLTLLATYFFLQIIENKTSKRNTLCLYIGYVFAAGLCLLSHFLTISVLLAHAIYALFFLRSIKGWIRMAIAAVGALSGVTWWLVAGGGQYTLYSLSYQADLYKRVAETMPYNNPYGVILPATIVNVFNKALPIFSDLIIFTNGLTDGPAGKRNVLISVIGGIILILWFRFRDKIKTPAWLGHRLPYILIIITTLFYTNHKAQFAILSVSLFALSFIPDIHREASEEQKKRLWMLYIMGLVPTLFLVFMAFRGGHTFGLTQRYSGFSFPYVIIIISLLLQYFTRLQNEFKLVLFVFLALQLYFVGMRLKEFYDDKSAKYGYFTVPRSPNPYYEAAQKIKEVYQKGDTIFYPAPVFPMVSEMDRTFLSYSIREAQITNLYLPKDASYVQAMDTTQTDKIFIRRAVQNDTLTIMDLKGKQY</sequence>
<keyword evidence="2" id="KW-1003">Cell membrane</keyword>